<dbReference type="Proteomes" id="UP001565200">
    <property type="component" value="Unassembled WGS sequence"/>
</dbReference>
<dbReference type="EMBL" id="JBCLPP010000002">
    <property type="protein sequence ID" value="MEY8244150.1"/>
    <property type="molecule type" value="Genomic_DNA"/>
</dbReference>
<evidence type="ECO:0000313" key="3">
    <source>
        <dbReference type="Proteomes" id="UP001565200"/>
    </source>
</evidence>
<feature type="chain" id="PRO_5047026583" evidence="1">
    <location>
        <begin position="22"/>
        <end position="397"/>
    </location>
</feature>
<accession>A0ABV4CUE9</accession>
<evidence type="ECO:0000313" key="2">
    <source>
        <dbReference type="EMBL" id="MEY8244150.1"/>
    </source>
</evidence>
<dbReference type="InterPro" id="IPR010131">
    <property type="entry name" value="MdtP/NodT-like"/>
</dbReference>
<proteinExistence type="predicted"/>
<dbReference type="PANTHER" id="PTHR30203:SF24">
    <property type="entry name" value="BLR4935 PROTEIN"/>
    <property type="match status" value="1"/>
</dbReference>
<reference evidence="2 3" key="1">
    <citation type="submission" date="2024-03" db="EMBL/GenBank/DDBJ databases">
        <title>Mouse gut bacterial collection (mGBC) of GemPharmatech.</title>
        <authorList>
            <person name="He Y."/>
            <person name="Dong L."/>
            <person name="Wu D."/>
            <person name="Gao X."/>
            <person name="Lin Z."/>
        </authorList>
    </citation>
    <scope>NUCLEOTIDE SEQUENCE [LARGE SCALE GENOMIC DNA]</scope>
    <source>
        <strain evidence="2 3">54-13</strain>
    </source>
</reference>
<evidence type="ECO:0000256" key="1">
    <source>
        <dbReference type="SAM" id="SignalP"/>
    </source>
</evidence>
<sequence>MYKSISIFFILTLIAAWNAEARDFNGLLDTVLGNNMALSSSQASNENELLQLKSENNLADPEVEVEHLWGRHDAKNKFNISVSQSFDWPGTYAARSKAINFGSQAIESLNRSNYLDKKLEIKLLFIDIINTRKKLALLHERDKQTDSLIAICRTGVENGEQSILTLNKLEITKIRFKNSLVNLENQYTALKTSLIQMNGGLDCEEILAHLDEYPDEMILSVDEYENQILEKDPMKRYSALMVQSQLQNVKAEKLKRFPGISLGYVHAREDGEIFNGISAGISLPVFSTRHKIKAAEALQRSLKYDEATQAISQRTSMMASRDKALALYKEYKALDAILKNGNNQALLKKSLDNGIITAQEYLNEMSYFLDAWQDLLDAQYNYHLEAAVLNKYMLLDE</sequence>
<dbReference type="SUPFAM" id="SSF56954">
    <property type="entry name" value="Outer membrane efflux proteins (OEP)"/>
    <property type="match status" value="1"/>
</dbReference>
<organism evidence="2 3">
    <name type="scientific">Heminiphilus faecis</name>
    <dbReference type="NCBI Taxonomy" id="2601703"/>
    <lineage>
        <taxon>Bacteria</taxon>
        <taxon>Pseudomonadati</taxon>
        <taxon>Bacteroidota</taxon>
        <taxon>Bacteroidia</taxon>
        <taxon>Bacteroidales</taxon>
        <taxon>Muribaculaceae</taxon>
        <taxon>Heminiphilus</taxon>
    </lineage>
</organism>
<feature type="signal peptide" evidence="1">
    <location>
        <begin position="1"/>
        <end position="21"/>
    </location>
</feature>
<gene>
    <name evidence="2" type="ORF">AAK873_00805</name>
</gene>
<keyword evidence="1" id="KW-0732">Signal</keyword>
<keyword evidence="3" id="KW-1185">Reference proteome</keyword>
<protein>
    <submittedName>
        <fullName evidence="2">TolC family protein</fullName>
    </submittedName>
</protein>
<dbReference type="Gene3D" id="1.20.1600.10">
    <property type="entry name" value="Outer membrane efflux proteins (OEP)"/>
    <property type="match status" value="1"/>
</dbReference>
<comment type="caution">
    <text evidence="2">The sequence shown here is derived from an EMBL/GenBank/DDBJ whole genome shotgun (WGS) entry which is preliminary data.</text>
</comment>
<dbReference type="PANTHER" id="PTHR30203">
    <property type="entry name" value="OUTER MEMBRANE CATION EFFLUX PROTEIN"/>
    <property type="match status" value="1"/>
</dbReference>
<dbReference type="RefSeq" id="WP_121698951.1">
    <property type="nucleotide sequence ID" value="NZ_JBCLPP010000002.1"/>
</dbReference>
<name>A0ABV4CUE9_9BACT</name>